<keyword evidence="1" id="KW-0472">Membrane</keyword>
<evidence type="ECO:0000256" key="1">
    <source>
        <dbReference type="SAM" id="Phobius"/>
    </source>
</evidence>
<feature type="transmembrane region" description="Helical" evidence="1">
    <location>
        <begin position="151"/>
        <end position="176"/>
    </location>
</feature>
<gene>
    <name evidence="2" type="ORF">BN1047_02090</name>
</gene>
<dbReference type="Proteomes" id="UP000028864">
    <property type="component" value="Unassembled WGS sequence"/>
</dbReference>
<name>A0AAV2WJ17_MYCNE</name>
<accession>A0AAV2WJ17</accession>
<sequence length="251" mass="26961">MLLGLTVSIEPTRLGLIALLLTRRHPIRHLIVFQCTGLTISLTVGLTVLFVFHRSFLGDSNIHPAPLQIAFGAVLILLGALLASKIPLDRFRPKEKIPAGGGESGAADGTADHAASHEEHVADLVAETTPPRRRTRFLARIRQFLKSESPVFAASIGAATAMPSIDYFALLAIIIASQTPPLEQGLALLTFLLLAGWAATVPMLSFIVAPEKTRTWVQQMNAWVRSRTRKQAGIFVAVVGVILIGLGITGL</sequence>
<keyword evidence="1" id="KW-1133">Transmembrane helix</keyword>
<evidence type="ECO:0000313" key="2">
    <source>
        <dbReference type="EMBL" id="CDQ44214.1"/>
    </source>
</evidence>
<feature type="transmembrane region" description="Helical" evidence="1">
    <location>
        <begin position="65"/>
        <end position="84"/>
    </location>
</feature>
<reference evidence="2" key="2">
    <citation type="submission" date="2015-09" db="EMBL/GenBank/DDBJ databases">
        <title>Draft genome sequence of Mycobacterium neoaurum DSM 44074.</title>
        <authorList>
            <person name="Croce O."/>
            <person name="Robert C."/>
            <person name="Raoult D."/>
            <person name="Drancourt M."/>
        </authorList>
    </citation>
    <scope>NUCLEOTIDE SEQUENCE</scope>
    <source>
        <strain evidence="2">DSM 44074</strain>
    </source>
</reference>
<keyword evidence="1" id="KW-0812">Transmembrane</keyword>
<evidence type="ECO:0000313" key="3">
    <source>
        <dbReference type="Proteomes" id="UP000028864"/>
    </source>
</evidence>
<protein>
    <submittedName>
        <fullName evidence="2">Integral membrane protein</fullName>
    </submittedName>
</protein>
<dbReference type="InterPro" id="IPR021315">
    <property type="entry name" value="Gap/Sap"/>
</dbReference>
<dbReference type="Pfam" id="PF11139">
    <property type="entry name" value="SfLAP"/>
    <property type="match status" value="1"/>
</dbReference>
<dbReference type="AlphaFoldDB" id="A0AAV2WJ17"/>
<feature type="transmembrane region" description="Helical" evidence="1">
    <location>
        <begin position="30"/>
        <end position="53"/>
    </location>
</feature>
<feature type="transmembrane region" description="Helical" evidence="1">
    <location>
        <begin position="188"/>
        <end position="210"/>
    </location>
</feature>
<dbReference type="EMBL" id="LK021338">
    <property type="protein sequence ID" value="CDQ44214.1"/>
    <property type="molecule type" value="Genomic_DNA"/>
</dbReference>
<feature type="transmembrane region" description="Helical" evidence="1">
    <location>
        <begin position="231"/>
        <end position="250"/>
    </location>
</feature>
<proteinExistence type="predicted"/>
<organism evidence="2 3">
    <name type="scientific">Mycolicibacterium neoaurum</name>
    <name type="common">Mycobacterium neoaurum</name>
    <dbReference type="NCBI Taxonomy" id="1795"/>
    <lineage>
        <taxon>Bacteria</taxon>
        <taxon>Bacillati</taxon>
        <taxon>Actinomycetota</taxon>
        <taxon>Actinomycetes</taxon>
        <taxon>Mycobacteriales</taxon>
        <taxon>Mycobacteriaceae</taxon>
        <taxon>Mycolicibacterium</taxon>
    </lineage>
</organism>
<reference evidence="2" key="1">
    <citation type="submission" date="2014-05" db="EMBL/GenBank/DDBJ databases">
        <authorList>
            <person name="Urmite Genomes"/>
        </authorList>
    </citation>
    <scope>NUCLEOTIDE SEQUENCE</scope>
    <source>
        <strain evidence="2">DSM 44074</strain>
    </source>
</reference>